<evidence type="ECO:0000313" key="5">
    <source>
        <dbReference type="EMBL" id="AXI03524.1"/>
    </source>
</evidence>
<keyword evidence="3" id="KW-1133">Transmembrane helix</keyword>
<feature type="domain" description="GGDEF" evidence="4">
    <location>
        <begin position="262"/>
        <end position="397"/>
    </location>
</feature>
<dbReference type="SMART" id="SM00267">
    <property type="entry name" value="GGDEF"/>
    <property type="match status" value="1"/>
</dbReference>
<feature type="transmembrane region" description="Helical" evidence="3">
    <location>
        <begin position="195"/>
        <end position="219"/>
    </location>
</feature>
<proteinExistence type="predicted"/>
<dbReference type="Proteomes" id="UP000253940">
    <property type="component" value="Chromosome"/>
</dbReference>
<name>A0A345P8B5_9GAMM</name>
<keyword evidence="3" id="KW-0472">Membrane</keyword>
<dbReference type="Pfam" id="PF00990">
    <property type="entry name" value="GGDEF"/>
    <property type="match status" value="1"/>
</dbReference>
<comment type="catalytic activity">
    <reaction evidence="2">
        <text>2 GTP = 3',3'-c-di-GMP + 2 diphosphate</text>
        <dbReference type="Rhea" id="RHEA:24898"/>
        <dbReference type="ChEBI" id="CHEBI:33019"/>
        <dbReference type="ChEBI" id="CHEBI:37565"/>
        <dbReference type="ChEBI" id="CHEBI:58805"/>
        <dbReference type="EC" id="2.7.7.65"/>
    </reaction>
</comment>
<feature type="transmembrane region" description="Helical" evidence="3">
    <location>
        <begin position="80"/>
        <end position="96"/>
    </location>
</feature>
<dbReference type="KEGG" id="mbah:HYN46_12155"/>
<protein>
    <recommendedName>
        <fullName evidence="1">diguanylate cyclase</fullName>
        <ecNumber evidence="1">2.7.7.65</ecNumber>
    </recommendedName>
</protein>
<feature type="transmembrane region" description="Helical" evidence="3">
    <location>
        <begin position="38"/>
        <end position="60"/>
    </location>
</feature>
<feature type="transmembrane region" description="Helical" evidence="3">
    <location>
        <begin position="105"/>
        <end position="123"/>
    </location>
</feature>
<feature type="transmembrane region" description="Helical" evidence="3">
    <location>
        <begin position="152"/>
        <end position="175"/>
    </location>
</feature>
<keyword evidence="3" id="KW-0812">Transmembrane</keyword>
<dbReference type="GO" id="GO:0005886">
    <property type="term" value="C:plasma membrane"/>
    <property type="evidence" value="ECO:0007669"/>
    <property type="project" value="TreeGrafter"/>
</dbReference>
<dbReference type="Gene3D" id="3.30.70.270">
    <property type="match status" value="1"/>
</dbReference>
<feature type="transmembrane region" description="Helical" evidence="3">
    <location>
        <begin position="129"/>
        <end position="147"/>
    </location>
</feature>
<reference evidence="5 6" key="1">
    <citation type="submission" date="2018-07" db="EMBL/GenBank/DDBJ databases">
        <title>Genome sequencing of Moraxellaceae gen. HYN0046.</title>
        <authorList>
            <person name="Kim M."/>
            <person name="Yi H."/>
        </authorList>
    </citation>
    <scope>NUCLEOTIDE SEQUENCE [LARGE SCALE GENOMIC DNA]</scope>
    <source>
        <strain evidence="5 6">HYN0046</strain>
    </source>
</reference>
<organism evidence="5 6">
    <name type="scientific">Aquirhabdus parva</name>
    <dbReference type="NCBI Taxonomy" id="2283318"/>
    <lineage>
        <taxon>Bacteria</taxon>
        <taxon>Pseudomonadati</taxon>
        <taxon>Pseudomonadota</taxon>
        <taxon>Gammaproteobacteria</taxon>
        <taxon>Moraxellales</taxon>
        <taxon>Moraxellaceae</taxon>
        <taxon>Aquirhabdus</taxon>
    </lineage>
</organism>
<dbReference type="CDD" id="cd01949">
    <property type="entry name" value="GGDEF"/>
    <property type="match status" value="1"/>
</dbReference>
<dbReference type="InterPro" id="IPR043128">
    <property type="entry name" value="Rev_trsase/Diguanyl_cyclase"/>
</dbReference>
<gene>
    <name evidence="5" type="ORF">HYN46_12155</name>
</gene>
<sequence>MVAQALTLKKIRQHIRDIRQKNLSSLIIIEWSFIQKSILLLAIMVVLFTSYALYVAFVMLHPTLHHFINVNSTILLWKDVVILMIAFAAMIFGYTWRTSARVNRYFPIFCIIFFATAMCISGYCLGVLSPATGVFVIGTPLIGLVLFPRKIVLIMAVLTMLTMVLLTIASNLNVIPYAPLFTHQDLVGMQGFASFYLYSQLYFTLPPLLFILFIMDVILRQWSQRERDAAMQSKLDSLTHLLSRYSIDQHLERLVTLSSDQKEISTLLIAIDRIEYIQKTYGRTFCNELKKKIAKLLQLSLRNQDLAGSFDDDHFIVILSAAHREVGLAVAERIRVRIENLIIADGFGLEIQITASIGVSTCLPFGMVGADSILIQAEQALAQAQQNGTNLVMHYDQVPIAALKESDVVFTS</sequence>
<dbReference type="AlphaFoldDB" id="A0A345P8B5"/>
<accession>A0A345P8B5</accession>
<evidence type="ECO:0000259" key="4">
    <source>
        <dbReference type="PROSITE" id="PS50887"/>
    </source>
</evidence>
<dbReference type="PROSITE" id="PS50887">
    <property type="entry name" value="GGDEF"/>
    <property type="match status" value="1"/>
</dbReference>
<dbReference type="InterPro" id="IPR029787">
    <property type="entry name" value="Nucleotide_cyclase"/>
</dbReference>
<dbReference type="InterPro" id="IPR000160">
    <property type="entry name" value="GGDEF_dom"/>
</dbReference>
<dbReference type="EC" id="2.7.7.65" evidence="1"/>
<evidence type="ECO:0000313" key="6">
    <source>
        <dbReference type="Proteomes" id="UP000253940"/>
    </source>
</evidence>
<dbReference type="PANTHER" id="PTHR45138:SF9">
    <property type="entry name" value="DIGUANYLATE CYCLASE DGCM-RELATED"/>
    <property type="match status" value="1"/>
</dbReference>
<evidence type="ECO:0000256" key="3">
    <source>
        <dbReference type="SAM" id="Phobius"/>
    </source>
</evidence>
<evidence type="ECO:0000256" key="2">
    <source>
        <dbReference type="ARBA" id="ARBA00034247"/>
    </source>
</evidence>
<dbReference type="PANTHER" id="PTHR45138">
    <property type="entry name" value="REGULATORY COMPONENTS OF SENSORY TRANSDUCTION SYSTEM"/>
    <property type="match status" value="1"/>
</dbReference>
<keyword evidence="6" id="KW-1185">Reference proteome</keyword>
<dbReference type="OrthoDB" id="9812260at2"/>
<dbReference type="SUPFAM" id="SSF55073">
    <property type="entry name" value="Nucleotide cyclase"/>
    <property type="match status" value="1"/>
</dbReference>
<dbReference type="GO" id="GO:0052621">
    <property type="term" value="F:diguanylate cyclase activity"/>
    <property type="evidence" value="ECO:0007669"/>
    <property type="project" value="UniProtKB-EC"/>
</dbReference>
<dbReference type="GO" id="GO:1902201">
    <property type="term" value="P:negative regulation of bacterial-type flagellum-dependent cell motility"/>
    <property type="evidence" value="ECO:0007669"/>
    <property type="project" value="TreeGrafter"/>
</dbReference>
<dbReference type="NCBIfam" id="TIGR00254">
    <property type="entry name" value="GGDEF"/>
    <property type="match status" value="1"/>
</dbReference>
<evidence type="ECO:0000256" key="1">
    <source>
        <dbReference type="ARBA" id="ARBA00012528"/>
    </source>
</evidence>
<dbReference type="EMBL" id="CP031222">
    <property type="protein sequence ID" value="AXI03524.1"/>
    <property type="molecule type" value="Genomic_DNA"/>
</dbReference>
<dbReference type="GO" id="GO:0043709">
    <property type="term" value="P:cell adhesion involved in single-species biofilm formation"/>
    <property type="evidence" value="ECO:0007669"/>
    <property type="project" value="TreeGrafter"/>
</dbReference>
<dbReference type="InterPro" id="IPR050469">
    <property type="entry name" value="Diguanylate_Cyclase"/>
</dbReference>